<evidence type="ECO:0000256" key="2">
    <source>
        <dbReference type="PIRSR" id="PIRSR601344-1"/>
    </source>
</evidence>
<keyword evidence="3" id="KW-0603">Photosystem I</keyword>
<name>A0A3Q7IE73_SOLLC</name>
<keyword evidence="3" id="KW-0812">Transmembrane</keyword>
<dbReference type="InterPro" id="IPR001344">
    <property type="entry name" value="Chloro_AB-bd_pln"/>
</dbReference>
<dbReference type="Proteomes" id="UP000004994">
    <property type="component" value="Chromosome 10"/>
</dbReference>
<keyword evidence="3" id="KW-0934">Plastid</keyword>
<keyword evidence="3" id="KW-0793">Thylakoid</keyword>
<reference evidence="4" key="2">
    <citation type="submission" date="2019-01" db="UniProtKB">
        <authorList>
            <consortium name="EnsemblPlants"/>
        </authorList>
    </citation>
    <scope>IDENTIFICATION</scope>
    <source>
        <strain evidence="4">cv. Heinz 1706</strain>
    </source>
</reference>
<dbReference type="GO" id="GO:0009535">
    <property type="term" value="C:chloroplast thylakoid membrane"/>
    <property type="evidence" value="ECO:0007669"/>
    <property type="project" value="UniProtKB-SubCell"/>
</dbReference>
<feature type="transmembrane region" description="Helical" evidence="3">
    <location>
        <begin position="20"/>
        <end position="45"/>
    </location>
</feature>
<dbReference type="Gramene" id="Solyc10g044975.1.1">
    <property type="protein sequence ID" value="Solyc10g044975.1.1"/>
    <property type="gene ID" value="Solyc10g044975.1"/>
</dbReference>
<dbReference type="Gene3D" id="1.10.3460.10">
    <property type="entry name" value="Chlorophyll a/b binding protein domain"/>
    <property type="match status" value="1"/>
</dbReference>
<accession>A0A3Q7IE73</accession>
<dbReference type="AlphaFoldDB" id="A0A3Q7IE73"/>
<sequence>MSRLGCTLGRYMGSPTLVHAHSILVVLSFQVILMGIFEVLPICLADNLTIFGKLKVKESKNGRLPMLSMIGFLVQDNVTGKGPPEY</sequence>
<keyword evidence="3" id="KW-0150">Chloroplast</keyword>
<dbReference type="EnsemblPlants" id="Solyc10g044975.1.1">
    <property type="protein sequence ID" value="Solyc10g044975.1.1"/>
    <property type="gene ID" value="Solyc10g044975.1"/>
</dbReference>
<dbReference type="GO" id="GO:0009522">
    <property type="term" value="C:photosystem I"/>
    <property type="evidence" value="ECO:0007669"/>
    <property type="project" value="UniProtKB-KW"/>
</dbReference>
<feature type="binding site" evidence="2">
    <location>
        <position position="57"/>
    </location>
    <ligand>
        <name>chlorophyll a</name>
        <dbReference type="ChEBI" id="CHEBI:58416"/>
        <label>1</label>
    </ligand>
</feature>
<comment type="subcellular location">
    <subcellularLocation>
        <location evidence="3">Plastid</location>
        <location evidence="3">Chloroplast thylakoid membrane</location>
    </subcellularLocation>
</comment>
<dbReference type="STRING" id="4081.A0A3Q7IE73"/>
<dbReference type="GO" id="GO:0016168">
    <property type="term" value="F:chlorophyll binding"/>
    <property type="evidence" value="ECO:0007669"/>
    <property type="project" value="UniProtKB-KW"/>
</dbReference>
<keyword evidence="3" id="KW-0157">Chromophore</keyword>
<evidence type="ECO:0000256" key="1">
    <source>
        <dbReference type="ARBA" id="ARBA00023276"/>
    </source>
</evidence>
<protein>
    <recommendedName>
        <fullName evidence="3">Chlorophyll a-b binding protein, chloroplastic</fullName>
    </recommendedName>
</protein>
<feature type="binding site" evidence="2">
    <location>
        <position position="75"/>
    </location>
    <ligand>
        <name>chlorophyll a</name>
        <dbReference type="ChEBI" id="CHEBI:58416"/>
        <label>1</label>
    </ligand>
</feature>
<feature type="binding site" description="axial binding residue" evidence="2">
    <location>
        <position position="61"/>
    </location>
    <ligand>
        <name>chlorophyll b</name>
        <dbReference type="ChEBI" id="CHEBI:61721"/>
        <label>1</label>
    </ligand>
    <ligandPart>
        <name>Mg</name>
        <dbReference type="ChEBI" id="CHEBI:25107"/>
    </ligandPart>
</feature>
<comment type="function">
    <text evidence="3">The light-harvesting complex (LHC) functions as a light receptor, it captures and delivers excitation energy to photosystems with which it is closely associated.</text>
</comment>
<dbReference type="PANTHER" id="PTHR21649">
    <property type="entry name" value="CHLOROPHYLL A/B BINDING PROTEIN"/>
    <property type="match status" value="1"/>
</dbReference>
<dbReference type="GO" id="GO:0009523">
    <property type="term" value="C:photosystem II"/>
    <property type="evidence" value="ECO:0007669"/>
    <property type="project" value="UniProtKB-KW"/>
</dbReference>
<comment type="similarity">
    <text evidence="3">Belongs to the light-harvesting chlorophyll a/b-binding (LHC) protein family.</text>
</comment>
<feature type="binding site" evidence="2">
    <location>
        <position position="63"/>
    </location>
    <ligand>
        <name>chlorophyll a</name>
        <dbReference type="ChEBI" id="CHEBI:58416"/>
        <label>1</label>
    </ligand>
</feature>
<reference evidence="4" key="1">
    <citation type="journal article" date="2012" name="Nature">
        <title>The tomato genome sequence provides insights into fleshy fruit evolution.</title>
        <authorList>
            <consortium name="Tomato Genome Consortium"/>
        </authorList>
    </citation>
    <scope>NUCLEOTIDE SEQUENCE [LARGE SCALE GENOMIC DNA]</scope>
    <source>
        <strain evidence="4">cv. Heinz 1706</strain>
    </source>
</reference>
<keyword evidence="3" id="KW-1133">Transmembrane helix</keyword>
<dbReference type="GO" id="GO:0009765">
    <property type="term" value="P:photosynthesis, light harvesting"/>
    <property type="evidence" value="ECO:0007669"/>
    <property type="project" value="InterPro"/>
</dbReference>
<keyword evidence="3" id="KW-0472">Membrane</keyword>
<organism evidence="4">
    <name type="scientific">Solanum lycopersicum</name>
    <name type="common">Tomato</name>
    <name type="synonym">Lycopersicon esculentum</name>
    <dbReference type="NCBI Taxonomy" id="4081"/>
    <lineage>
        <taxon>Eukaryota</taxon>
        <taxon>Viridiplantae</taxon>
        <taxon>Streptophyta</taxon>
        <taxon>Embryophyta</taxon>
        <taxon>Tracheophyta</taxon>
        <taxon>Spermatophyta</taxon>
        <taxon>Magnoliopsida</taxon>
        <taxon>eudicotyledons</taxon>
        <taxon>Gunneridae</taxon>
        <taxon>Pentapetalae</taxon>
        <taxon>asterids</taxon>
        <taxon>lamiids</taxon>
        <taxon>Solanales</taxon>
        <taxon>Solanaceae</taxon>
        <taxon>Solanoideae</taxon>
        <taxon>Solaneae</taxon>
        <taxon>Solanum</taxon>
        <taxon>Solanum subgen. Lycopersicon</taxon>
    </lineage>
</organism>
<keyword evidence="2 3" id="KW-0148">Chlorophyll</keyword>
<evidence type="ECO:0000313" key="4">
    <source>
        <dbReference type="EnsemblPlants" id="Solyc10g044975.1.1"/>
    </source>
</evidence>
<dbReference type="InParanoid" id="A0A3Q7IE73"/>
<feature type="binding site" evidence="2">
    <location>
        <position position="58"/>
    </location>
    <ligand>
        <name>chlorophyll a</name>
        <dbReference type="ChEBI" id="CHEBI:58416"/>
        <label>1</label>
    </ligand>
</feature>
<proteinExistence type="inferred from homology"/>
<keyword evidence="3" id="KW-0602">Photosynthesis</keyword>
<evidence type="ECO:0000256" key="3">
    <source>
        <dbReference type="RuleBase" id="RU363080"/>
    </source>
</evidence>
<keyword evidence="1 3" id="KW-0604">Photosystem II</keyword>
<dbReference type="SUPFAM" id="SSF103511">
    <property type="entry name" value="Chlorophyll a-b binding protein"/>
    <property type="match status" value="1"/>
</dbReference>
<evidence type="ECO:0000313" key="5">
    <source>
        <dbReference type="Proteomes" id="UP000004994"/>
    </source>
</evidence>
<keyword evidence="5" id="KW-1185">Reference proteome</keyword>